<gene>
    <name evidence="3" type="ORF">FEF27_00410</name>
</gene>
<evidence type="ECO:0000256" key="2">
    <source>
        <dbReference type="ARBA" id="ARBA00023002"/>
    </source>
</evidence>
<dbReference type="OrthoDB" id="9789398at2"/>
<proteinExistence type="inferred from homology"/>
<dbReference type="InterPro" id="IPR002347">
    <property type="entry name" value="SDR_fam"/>
</dbReference>
<reference evidence="3 4" key="1">
    <citation type="submission" date="2019-05" db="EMBL/GenBank/DDBJ databases">
        <title>Nesterenkonia sp. GY239, isolated from the Southern Atlantic Ocean.</title>
        <authorList>
            <person name="Zhang G."/>
        </authorList>
    </citation>
    <scope>NUCLEOTIDE SEQUENCE [LARGE SCALE GENOMIC DNA]</scope>
    <source>
        <strain evidence="3 4">GY239</strain>
    </source>
</reference>
<dbReference type="Pfam" id="PF13561">
    <property type="entry name" value="adh_short_C2"/>
    <property type="match status" value="1"/>
</dbReference>
<dbReference type="PANTHER" id="PTHR43477">
    <property type="entry name" value="DIHYDROANTICAPSIN 7-DEHYDROGENASE"/>
    <property type="match status" value="1"/>
</dbReference>
<dbReference type="SUPFAM" id="SSF51735">
    <property type="entry name" value="NAD(P)-binding Rossmann-fold domains"/>
    <property type="match status" value="1"/>
</dbReference>
<dbReference type="PRINTS" id="PR00081">
    <property type="entry name" value="GDHRDH"/>
</dbReference>
<protein>
    <submittedName>
        <fullName evidence="3">SDR family oxidoreductase</fullName>
    </submittedName>
</protein>
<keyword evidence="2" id="KW-0560">Oxidoreductase</keyword>
<dbReference type="AlphaFoldDB" id="A0A5R9AM38"/>
<dbReference type="PRINTS" id="PR00080">
    <property type="entry name" value="SDRFAMILY"/>
</dbReference>
<dbReference type="Proteomes" id="UP000306544">
    <property type="component" value="Unassembled WGS sequence"/>
</dbReference>
<evidence type="ECO:0000256" key="1">
    <source>
        <dbReference type="ARBA" id="ARBA00006484"/>
    </source>
</evidence>
<dbReference type="Gene3D" id="3.40.50.720">
    <property type="entry name" value="NAD(P)-binding Rossmann-like Domain"/>
    <property type="match status" value="1"/>
</dbReference>
<dbReference type="InterPro" id="IPR036291">
    <property type="entry name" value="NAD(P)-bd_dom_sf"/>
</dbReference>
<comment type="caution">
    <text evidence="3">The sequence shown here is derived from an EMBL/GenBank/DDBJ whole genome shotgun (WGS) entry which is preliminary data.</text>
</comment>
<dbReference type="GO" id="GO:0016491">
    <property type="term" value="F:oxidoreductase activity"/>
    <property type="evidence" value="ECO:0007669"/>
    <property type="project" value="UniProtKB-KW"/>
</dbReference>
<dbReference type="InterPro" id="IPR020904">
    <property type="entry name" value="Sc_DH/Rdtase_CS"/>
</dbReference>
<comment type="similarity">
    <text evidence="1">Belongs to the short-chain dehydrogenases/reductases (SDR) family.</text>
</comment>
<dbReference type="PROSITE" id="PS00061">
    <property type="entry name" value="ADH_SHORT"/>
    <property type="match status" value="1"/>
</dbReference>
<dbReference type="InterPro" id="IPR051122">
    <property type="entry name" value="SDR_DHRS6-like"/>
</dbReference>
<dbReference type="PANTHER" id="PTHR43477:SF1">
    <property type="entry name" value="DIHYDROANTICAPSIN 7-DEHYDROGENASE"/>
    <property type="match status" value="1"/>
</dbReference>
<organism evidence="3 4">
    <name type="scientific">Nesterenkonia sphaerica</name>
    <dbReference type="NCBI Taxonomy" id="1804988"/>
    <lineage>
        <taxon>Bacteria</taxon>
        <taxon>Bacillati</taxon>
        <taxon>Actinomycetota</taxon>
        <taxon>Actinomycetes</taxon>
        <taxon>Micrococcales</taxon>
        <taxon>Micrococcaceae</taxon>
        <taxon>Nesterenkonia</taxon>
    </lineage>
</organism>
<name>A0A5R9AM38_9MICC</name>
<dbReference type="EMBL" id="VAWA01000001">
    <property type="protein sequence ID" value="TLP79888.1"/>
    <property type="molecule type" value="Genomic_DNA"/>
</dbReference>
<sequence>MDSAVSARPITLGGNDVTGRFQGMAALVTGGASGIGAAVADQLAQEGADVSVLDVAPTQSAHHWEECDLADTASVEAAVDGALKRFGRLDVVVNNAGIGAQGDVTANSDAEWSRAWEVNVVGMARVSRAALPALRESPAASITNTASVASLAGLPQRVLYSATKGAVMAMTKAMAADHVREGIRVNCVAPGTADTPWIQRLLDQAADPDAERAALEARQPHRRLVSADEVARAVAYLADPENRSTIGVCLSVDGGMEALRLRPE</sequence>
<evidence type="ECO:0000313" key="3">
    <source>
        <dbReference type="EMBL" id="TLP79888.1"/>
    </source>
</evidence>
<accession>A0A5R9AM38</accession>
<keyword evidence="4" id="KW-1185">Reference proteome</keyword>
<dbReference type="CDD" id="cd05233">
    <property type="entry name" value="SDR_c"/>
    <property type="match status" value="1"/>
</dbReference>
<evidence type="ECO:0000313" key="4">
    <source>
        <dbReference type="Proteomes" id="UP000306544"/>
    </source>
</evidence>
<dbReference type="FunFam" id="3.40.50.720:FF:000084">
    <property type="entry name" value="Short-chain dehydrogenase reductase"/>
    <property type="match status" value="1"/>
</dbReference>